<accession>A0ABR7WCY2</accession>
<evidence type="ECO:0000313" key="2">
    <source>
        <dbReference type="EMBL" id="MBD1320401.1"/>
    </source>
</evidence>
<dbReference type="SUPFAM" id="SSF69118">
    <property type="entry name" value="AhpD-like"/>
    <property type="match status" value="1"/>
</dbReference>
<comment type="caution">
    <text evidence="2">The sequence shown here is derived from an EMBL/GenBank/DDBJ whole genome shotgun (WGS) entry which is preliminary data.</text>
</comment>
<keyword evidence="3" id="KW-1185">Reference proteome</keyword>
<dbReference type="EMBL" id="JACWMS010000002">
    <property type="protein sequence ID" value="MBD1320401.1"/>
    <property type="molecule type" value="Genomic_DNA"/>
</dbReference>
<organism evidence="2 3">
    <name type="scientific">Gordonia hankookensis</name>
    <dbReference type="NCBI Taxonomy" id="589403"/>
    <lineage>
        <taxon>Bacteria</taxon>
        <taxon>Bacillati</taxon>
        <taxon>Actinomycetota</taxon>
        <taxon>Actinomycetes</taxon>
        <taxon>Mycobacteriales</taxon>
        <taxon>Gordoniaceae</taxon>
        <taxon>Gordonia</taxon>
    </lineage>
</organism>
<dbReference type="Pfam" id="PF02627">
    <property type="entry name" value="CMD"/>
    <property type="match status" value="1"/>
</dbReference>
<dbReference type="RefSeq" id="WP_190267474.1">
    <property type="nucleotide sequence ID" value="NZ_BAABAD010000004.1"/>
</dbReference>
<sequence>MARDDDRAGIAERMKADGTWNELWNGLDDLDPAWTEEYLSSVMQPYESGVLSPQVVQLLCIAVDASCTHLYAQGLRRHIRAALDLGVTRSEILEVLKLSTTVGIHSINLGLPILLEESAESPAPQTPDS</sequence>
<evidence type="ECO:0000259" key="1">
    <source>
        <dbReference type="Pfam" id="PF02627"/>
    </source>
</evidence>
<gene>
    <name evidence="2" type="ORF">IDF66_12490</name>
</gene>
<name>A0ABR7WCY2_9ACTN</name>
<dbReference type="PANTHER" id="PTHR33930">
    <property type="entry name" value="ALKYL HYDROPEROXIDE REDUCTASE AHPD"/>
    <property type="match status" value="1"/>
</dbReference>
<reference evidence="2 3" key="1">
    <citation type="submission" date="2020-09" db="EMBL/GenBank/DDBJ databases">
        <title>Novel species in genus Gordonia.</title>
        <authorList>
            <person name="Zhang G."/>
        </authorList>
    </citation>
    <scope>NUCLEOTIDE SEQUENCE [LARGE SCALE GENOMIC DNA]</scope>
    <source>
        <strain evidence="2 3">ON-33</strain>
    </source>
</reference>
<dbReference type="PANTHER" id="PTHR33930:SF2">
    <property type="entry name" value="BLR3452 PROTEIN"/>
    <property type="match status" value="1"/>
</dbReference>
<dbReference type="InterPro" id="IPR029032">
    <property type="entry name" value="AhpD-like"/>
</dbReference>
<proteinExistence type="predicted"/>
<protein>
    <submittedName>
        <fullName evidence="2">Carboxymuconolactone decarboxylase family protein</fullName>
    </submittedName>
</protein>
<dbReference type="InterPro" id="IPR003779">
    <property type="entry name" value="CMD-like"/>
</dbReference>
<dbReference type="Gene3D" id="1.20.1290.10">
    <property type="entry name" value="AhpD-like"/>
    <property type="match status" value="1"/>
</dbReference>
<evidence type="ECO:0000313" key="3">
    <source>
        <dbReference type="Proteomes" id="UP000602395"/>
    </source>
</evidence>
<dbReference type="Proteomes" id="UP000602395">
    <property type="component" value="Unassembled WGS sequence"/>
</dbReference>
<feature type="domain" description="Carboxymuconolactone decarboxylase-like" evidence="1">
    <location>
        <begin position="35"/>
        <end position="98"/>
    </location>
</feature>